<dbReference type="EMBL" id="CM004390">
    <property type="protein sequence ID" value="OAY51385.1"/>
    <property type="molecule type" value="Genomic_DNA"/>
</dbReference>
<reference evidence="1" key="1">
    <citation type="submission" date="2016-02" db="EMBL/GenBank/DDBJ databases">
        <title>WGS assembly of Manihot esculenta.</title>
        <authorList>
            <person name="Bredeson J.V."/>
            <person name="Prochnik S.E."/>
            <person name="Lyons J.B."/>
            <person name="Schmutz J."/>
            <person name="Grimwood J."/>
            <person name="Vrebalov J."/>
            <person name="Bart R.S."/>
            <person name="Amuge T."/>
            <person name="Ferguson M.E."/>
            <person name="Green R."/>
            <person name="Putnam N."/>
            <person name="Stites J."/>
            <person name="Rounsley S."/>
            <person name="Rokhsar D.S."/>
        </authorList>
    </citation>
    <scope>NUCLEOTIDE SEQUENCE [LARGE SCALE GENOMIC DNA]</scope>
    <source>
        <tissue evidence="1">Leaf</tissue>
    </source>
</reference>
<gene>
    <name evidence="1" type="ORF">MANES_04G001900</name>
</gene>
<name>A0A2C9VYC2_MANES</name>
<accession>A0A2C9VYC2</accession>
<protein>
    <submittedName>
        <fullName evidence="1">Uncharacterized protein</fullName>
    </submittedName>
</protein>
<proteinExistence type="predicted"/>
<dbReference type="AlphaFoldDB" id="A0A2C9VYC2"/>
<organism evidence="1">
    <name type="scientific">Manihot esculenta</name>
    <name type="common">Cassava</name>
    <name type="synonym">Jatropha manihot</name>
    <dbReference type="NCBI Taxonomy" id="3983"/>
    <lineage>
        <taxon>Eukaryota</taxon>
        <taxon>Viridiplantae</taxon>
        <taxon>Streptophyta</taxon>
        <taxon>Embryophyta</taxon>
        <taxon>Tracheophyta</taxon>
        <taxon>Spermatophyta</taxon>
        <taxon>Magnoliopsida</taxon>
        <taxon>eudicotyledons</taxon>
        <taxon>Gunneridae</taxon>
        <taxon>Pentapetalae</taxon>
        <taxon>rosids</taxon>
        <taxon>fabids</taxon>
        <taxon>Malpighiales</taxon>
        <taxon>Euphorbiaceae</taxon>
        <taxon>Crotonoideae</taxon>
        <taxon>Manihoteae</taxon>
        <taxon>Manihot</taxon>
    </lineage>
</organism>
<evidence type="ECO:0000313" key="1">
    <source>
        <dbReference type="EMBL" id="OAY51385.1"/>
    </source>
</evidence>
<sequence>MFLSHASHCYAVGYIQYKKLPNYRLHLEPPETTSVVNCHFVHESECLTTYSYQIAYAAHLSDKMIQDHFSIDS</sequence>